<organism evidence="1 2">
    <name type="scientific">Romanomermis culicivorax</name>
    <name type="common">Nematode worm</name>
    <dbReference type="NCBI Taxonomy" id="13658"/>
    <lineage>
        <taxon>Eukaryota</taxon>
        <taxon>Metazoa</taxon>
        <taxon>Ecdysozoa</taxon>
        <taxon>Nematoda</taxon>
        <taxon>Enoplea</taxon>
        <taxon>Dorylaimia</taxon>
        <taxon>Mermithida</taxon>
        <taxon>Mermithoidea</taxon>
        <taxon>Mermithidae</taxon>
        <taxon>Romanomermis</taxon>
    </lineage>
</organism>
<dbReference type="WBParaSite" id="nRc.2.0.1.t20411-RA">
    <property type="protein sequence ID" value="nRc.2.0.1.t20411-RA"/>
    <property type="gene ID" value="nRc.2.0.1.g20411"/>
</dbReference>
<protein>
    <submittedName>
        <fullName evidence="2">Uncharacterized protein</fullName>
    </submittedName>
</protein>
<sequence>MLSTSDTLLRDGAVPQCNLAVASTSSGQTVDEATVGELLQLKLSVSPRVNNVLFTEYAKGHLIFCRNLKDKCDTYLKKT</sequence>
<keyword evidence="1" id="KW-1185">Reference proteome</keyword>
<dbReference type="Proteomes" id="UP000887565">
    <property type="component" value="Unplaced"/>
</dbReference>
<reference evidence="2" key="1">
    <citation type="submission" date="2022-11" db="UniProtKB">
        <authorList>
            <consortium name="WormBaseParasite"/>
        </authorList>
    </citation>
    <scope>IDENTIFICATION</scope>
</reference>
<evidence type="ECO:0000313" key="2">
    <source>
        <dbReference type="WBParaSite" id="nRc.2.0.1.t20411-RA"/>
    </source>
</evidence>
<dbReference type="AlphaFoldDB" id="A0A915J1S5"/>
<accession>A0A915J1S5</accession>
<name>A0A915J1S5_ROMCU</name>
<evidence type="ECO:0000313" key="1">
    <source>
        <dbReference type="Proteomes" id="UP000887565"/>
    </source>
</evidence>
<proteinExistence type="predicted"/>